<sequence length="522" mass="57394">MIAPKFLQEKIELGNRSNSTSTPPVSLDNKKRKLEITSAESSKLVKKEKTINCKVLKTMVDVKVESDDASEQNSAKRRRKSVRCADSSDEYQVKVEPDSSVKNSLLPQKKRALHTSPSPSPTRKTSKLNTTSTVEDDEILIRETEAALKSLSGSYTGPREEDKFEQPQFENLFEEKKVNKITAVNATTAPSNVDLSNPLKDIITLRELQDKNLKESKRNIDNKLNHAKIKREEAGDSGRNGEKFTGTRYEPDFNELVNDSSNELEIDMSESAEETCKKEDMKNNNNSSPNTNNSSLTLSSSSAFRSPEIRNRVSIDNAGIPPIGPFPASATFVGYPNSGIQTPIQSPQVMETKPKPEKVELERQDSTVNGKTPVGSPDSKQYTILQPAGAGSRAATVMEDIAREGVLSVAAVSSSSNNAGVVTSSMPNVERTPSTPSNGGSIEKVTAMGPETTRPLASLSPNSLSRGDPVHGNPITIHHSRPISKSKIFRPVKVEKGHFVMDYDRWRNEEEENDDGEEWGHE</sequence>
<feature type="compositionally biased region" description="Polar residues" evidence="1">
    <location>
        <begin position="338"/>
        <end position="349"/>
    </location>
</feature>
<dbReference type="Proteomes" id="UP001359485">
    <property type="component" value="Unassembled WGS sequence"/>
</dbReference>
<evidence type="ECO:0000313" key="3">
    <source>
        <dbReference type="Proteomes" id="UP001359485"/>
    </source>
</evidence>
<evidence type="ECO:0000313" key="2">
    <source>
        <dbReference type="EMBL" id="KAK6637430.1"/>
    </source>
</evidence>
<feature type="compositionally biased region" description="Low complexity" evidence="1">
    <location>
        <begin position="412"/>
        <end position="425"/>
    </location>
</feature>
<feature type="region of interest" description="Disordered" evidence="1">
    <location>
        <begin position="10"/>
        <end position="29"/>
    </location>
</feature>
<feature type="compositionally biased region" description="Basic and acidic residues" evidence="1">
    <location>
        <begin position="224"/>
        <end position="242"/>
    </location>
</feature>
<evidence type="ECO:0000256" key="1">
    <source>
        <dbReference type="SAM" id="MobiDB-lite"/>
    </source>
</evidence>
<name>A0ABR1B7B5_POLSC</name>
<feature type="region of interest" description="Disordered" evidence="1">
    <location>
        <begin position="337"/>
        <end position="385"/>
    </location>
</feature>
<feature type="compositionally biased region" description="Polar residues" evidence="1">
    <location>
        <begin position="15"/>
        <end position="24"/>
    </location>
</feature>
<feature type="compositionally biased region" description="Basic and acidic residues" evidence="1">
    <location>
        <begin position="352"/>
        <end position="365"/>
    </location>
</feature>
<gene>
    <name evidence="2" type="ORF">RUM44_007847</name>
</gene>
<comment type="caution">
    <text evidence="2">The sequence shown here is derived from an EMBL/GenBank/DDBJ whole genome shotgun (WGS) entry which is preliminary data.</text>
</comment>
<reference evidence="2 3" key="1">
    <citation type="submission" date="2023-09" db="EMBL/GenBank/DDBJ databases">
        <title>Genomes of two closely related lineages of the louse Polyplax serrata with different host specificities.</title>
        <authorList>
            <person name="Martinu J."/>
            <person name="Tarabai H."/>
            <person name="Stefka J."/>
            <person name="Hypsa V."/>
        </authorList>
    </citation>
    <scope>NUCLEOTIDE SEQUENCE [LARGE SCALE GENOMIC DNA]</scope>
    <source>
        <strain evidence="2">98ZLc_SE</strain>
    </source>
</reference>
<feature type="region of interest" description="Disordered" evidence="1">
    <location>
        <begin position="63"/>
        <end position="137"/>
    </location>
</feature>
<feature type="compositionally biased region" description="Low complexity" evidence="1">
    <location>
        <begin position="283"/>
        <end position="302"/>
    </location>
</feature>
<keyword evidence="3" id="KW-1185">Reference proteome</keyword>
<feature type="compositionally biased region" description="Acidic residues" evidence="1">
    <location>
        <begin position="262"/>
        <end position="273"/>
    </location>
</feature>
<organism evidence="2 3">
    <name type="scientific">Polyplax serrata</name>
    <name type="common">Common mouse louse</name>
    <dbReference type="NCBI Taxonomy" id="468196"/>
    <lineage>
        <taxon>Eukaryota</taxon>
        <taxon>Metazoa</taxon>
        <taxon>Ecdysozoa</taxon>
        <taxon>Arthropoda</taxon>
        <taxon>Hexapoda</taxon>
        <taxon>Insecta</taxon>
        <taxon>Pterygota</taxon>
        <taxon>Neoptera</taxon>
        <taxon>Paraneoptera</taxon>
        <taxon>Psocodea</taxon>
        <taxon>Troctomorpha</taxon>
        <taxon>Phthiraptera</taxon>
        <taxon>Anoplura</taxon>
        <taxon>Polyplacidae</taxon>
        <taxon>Polyplax</taxon>
    </lineage>
</organism>
<feature type="compositionally biased region" description="Polar residues" evidence="1">
    <location>
        <begin position="431"/>
        <end position="440"/>
    </location>
</feature>
<protein>
    <submittedName>
        <fullName evidence="2">Uncharacterized protein</fullName>
    </submittedName>
</protein>
<feature type="region of interest" description="Disordered" evidence="1">
    <location>
        <begin position="224"/>
        <end position="305"/>
    </location>
</feature>
<feature type="region of interest" description="Disordered" evidence="1">
    <location>
        <begin position="412"/>
        <end position="482"/>
    </location>
</feature>
<dbReference type="EMBL" id="JAWJWF010000002">
    <property type="protein sequence ID" value="KAK6637430.1"/>
    <property type="molecule type" value="Genomic_DNA"/>
</dbReference>
<proteinExistence type="predicted"/>
<accession>A0ABR1B7B5</accession>